<evidence type="ECO:0000313" key="1">
    <source>
        <dbReference type="EMBL" id="AKB50587.1"/>
    </source>
</evidence>
<dbReference type="KEGG" id="mbw:MSBRW_1334"/>
<dbReference type="HOGENOM" id="CLU_165880_0_0_2"/>
<reference evidence="1 2" key="1">
    <citation type="submission" date="2014-07" db="EMBL/GenBank/DDBJ databases">
        <title>Methanogenic archaea and the global carbon cycle.</title>
        <authorList>
            <person name="Henriksen J.R."/>
            <person name="Luke J."/>
            <person name="Reinhart S."/>
            <person name="Benedict M.N."/>
            <person name="Youngblut N.D."/>
            <person name="Metcalf M.E."/>
            <person name="Whitaker R.J."/>
            <person name="Metcalf W.W."/>
        </authorList>
    </citation>
    <scope>NUCLEOTIDE SEQUENCE [LARGE SCALE GENOMIC DNA]</scope>
    <source>
        <strain evidence="1 2">Wiesmoor</strain>
    </source>
</reference>
<evidence type="ECO:0000313" key="2">
    <source>
        <dbReference type="Proteomes" id="UP000033038"/>
    </source>
</evidence>
<sequence>MTDCDLCGRALPSVIPVRVFRSRLKFAYPEGIWKGLCEACLDSAQETYLSINKDEISCRRNKCVLCGKKGRVYPVEIQIPDFSKGVVIKKVNVCTKCLDSINETYIRFKREQIEGSVCEHGHGNVPEH</sequence>
<dbReference type="EMBL" id="CP009526">
    <property type="protein sequence ID" value="AKB50587.1"/>
    <property type="molecule type" value="Genomic_DNA"/>
</dbReference>
<organism evidence="1 2">
    <name type="scientific">Methanosarcina barkeri str. Wiesmoor</name>
    <dbReference type="NCBI Taxonomy" id="1434109"/>
    <lineage>
        <taxon>Archaea</taxon>
        <taxon>Methanobacteriati</taxon>
        <taxon>Methanobacteriota</taxon>
        <taxon>Stenosarchaea group</taxon>
        <taxon>Methanomicrobia</taxon>
        <taxon>Methanosarcinales</taxon>
        <taxon>Methanosarcinaceae</taxon>
        <taxon>Methanosarcina</taxon>
    </lineage>
</organism>
<gene>
    <name evidence="1" type="ORF">MSBRW_1334</name>
</gene>
<dbReference type="GeneID" id="24822805"/>
<dbReference type="Pfam" id="PF10621">
    <property type="entry name" value="FpoO"/>
    <property type="match status" value="1"/>
</dbReference>
<dbReference type="InterPro" id="IPR018288">
    <property type="entry name" value="F420H2-DH_FpoO"/>
</dbReference>
<dbReference type="Proteomes" id="UP000033038">
    <property type="component" value="Chromosome"/>
</dbReference>
<proteinExistence type="predicted"/>
<dbReference type="PATRIC" id="fig|1434109.4.peg.1673"/>
<dbReference type="AlphaFoldDB" id="A0A0E3QL55"/>
<dbReference type="RefSeq" id="WP_011308312.1">
    <property type="nucleotide sequence ID" value="NZ_CP009526.1"/>
</dbReference>
<accession>A0A0E3QL55</accession>
<name>A0A0E3QL55_METBA</name>
<protein>
    <submittedName>
        <fullName evidence="1">F420H2 dehydrogenase subunit FpoO</fullName>
    </submittedName>
</protein>